<dbReference type="Pfam" id="PF03551">
    <property type="entry name" value="PadR"/>
    <property type="match status" value="1"/>
</dbReference>
<dbReference type="InterPro" id="IPR036388">
    <property type="entry name" value="WH-like_DNA-bd_sf"/>
</dbReference>
<dbReference type="CDD" id="cd00090">
    <property type="entry name" value="HTH_ARSR"/>
    <property type="match status" value="1"/>
</dbReference>
<dbReference type="InterPro" id="IPR011991">
    <property type="entry name" value="ArsR-like_HTH"/>
</dbReference>
<dbReference type="AlphaFoldDB" id="A0A7W7R028"/>
<evidence type="ECO:0000256" key="1">
    <source>
        <dbReference type="SAM" id="MobiDB-lite"/>
    </source>
</evidence>
<dbReference type="GO" id="GO:0003677">
    <property type="term" value="F:DNA binding"/>
    <property type="evidence" value="ECO:0007669"/>
    <property type="project" value="UniProtKB-KW"/>
</dbReference>
<reference evidence="3 4" key="1">
    <citation type="submission" date="2020-08" db="EMBL/GenBank/DDBJ databases">
        <title>Sequencing the genomes of 1000 actinobacteria strains.</title>
        <authorList>
            <person name="Klenk H.-P."/>
        </authorList>
    </citation>
    <scope>NUCLEOTIDE SEQUENCE [LARGE SCALE GENOMIC DNA]</scope>
    <source>
        <strain evidence="3 4">DSM 41654</strain>
    </source>
</reference>
<name>A0A7W7R028_KITKI</name>
<feature type="compositionally biased region" description="Basic and acidic residues" evidence="1">
    <location>
        <begin position="11"/>
        <end position="23"/>
    </location>
</feature>
<feature type="compositionally biased region" description="Gly residues" evidence="1">
    <location>
        <begin position="39"/>
        <end position="63"/>
    </location>
</feature>
<keyword evidence="3" id="KW-0238">DNA-binding</keyword>
<dbReference type="SUPFAM" id="SSF46785">
    <property type="entry name" value="Winged helix' DNA-binding domain"/>
    <property type="match status" value="1"/>
</dbReference>
<keyword evidence="4" id="KW-1185">Reference proteome</keyword>
<feature type="region of interest" description="Disordered" evidence="1">
    <location>
        <begin position="1"/>
        <end position="78"/>
    </location>
</feature>
<protein>
    <submittedName>
        <fullName evidence="3">DNA-binding PadR family transcriptional regulator</fullName>
    </submittedName>
</protein>
<dbReference type="PANTHER" id="PTHR43252">
    <property type="entry name" value="TRANSCRIPTIONAL REGULATOR YQJI"/>
    <property type="match status" value="1"/>
</dbReference>
<dbReference type="Proteomes" id="UP000540506">
    <property type="component" value="Unassembled WGS sequence"/>
</dbReference>
<evidence type="ECO:0000313" key="3">
    <source>
        <dbReference type="EMBL" id="MBB4922982.1"/>
    </source>
</evidence>
<dbReference type="InterPro" id="IPR005149">
    <property type="entry name" value="Tscrpt_reg_PadR_N"/>
</dbReference>
<evidence type="ECO:0000313" key="4">
    <source>
        <dbReference type="Proteomes" id="UP000540506"/>
    </source>
</evidence>
<dbReference type="InterPro" id="IPR036390">
    <property type="entry name" value="WH_DNA-bd_sf"/>
</dbReference>
<dbReference type="Gene3D" id="1.10.10.10">
    <property type="entry name" value="Winged helix-like DNA-binding domain superfamily/Winged helix DNA-binding domain"/>
    <property type="match status" value="1"/>
</dbReference>
<organism evidence="3 4">
    <name type="scientific">Kitasatospora kifunensis</name>
    <name type="common">Streptomyces kifunensis</name>
    <dbReference type="NCBI Taxonomy" id="58351"/>
    <lineage>
        <taxon>Bacteria</taxon>
        <taxon>Bacillati</taxon>
        <taxon>Actinomycetota</taxon>
        <taxon>Actinomycetes</taxon>
        <taxon>Kitasatosporales</taxon>
        <taxon>Streptomycetaceae</taxon>
        <taxon>Kitasatospora</taxon>
    </lineage>
</organism>
<comment type="caution">
    <text evidence="3">The sequence shown here is derived from an EMBL/GenBank/DDBJ whole genome shotgun (WGS) entry which is preliminary data.</text>
</comment>
<feature type="compositionally biased region" description="Basic residues" evidence="1">
    <location>
        <begin position="64"/>
        <end position="77"/>
    </location>
</feature>
<gene>
    <name evidence="3" type="ORF">FHR34_001975</name>
</gene>
<evidence type="ECO:0000259" key="2">
    <source>
        <dbReference type="Pfam" id="PF03551"/>
    </source>
</evidence>
<proteinExistence type="predicted"/>
<sequence length="221" mass="23402">MRMQRTSGGRGRRDGGRPFDRIPGEFAEQRGAYGPPVGPGGGPFGGPFGGGPFGGPFGGFRSGHGGRGRGGRHGGRARRGDVRASLLALLTERPMHGYEMITEIGERTSGAWRPSPGSVYPTLQLLEEEGLIEAQETGGKRLFTLTEAGRAAAEAGAPEPWQEAGRGIDWEAVQEVGQALASVDHAIRQVMATGTEEQRTKGLAVLVEARKKLYLILAEEG</sequence>
<dbReference type="PANTHER" id="PTHR43252:SF2">
    <property type="entry name" value="TRANSCRIPTION REGULATOR, PADR-LIKE FAMILY"/>
    <property type="match status" value="1"/>
</dbReference>
<feature type="domain" description="Transcription regulator PadR N-terminal" evidence="2">
    <location>
        <begin position="86"/>
        <end position="154"/>
    </location>
</feature>
<dbReference type="RefSeq" id="WP_376778413.1">
    <property type="nucleotide sequence ID" value="NZ_JACHJV010000001.1"/>
</dbReference>
<dbReference type="EMBL" id="JACHJV010000001">
    <property type="protein sequence ID" value="MBB4922982.1"/>
    <property type="molecule type" value="Genomic_DNA"/>
</dbReference>
<accession>A0A7W7R028</accession>